<comment type="caution">
    <text evidence="2">The sequence shown here is derived from an EMBL/GenBank/DDBJ whole genome shotgun (WGS) entry which is preliminary data.</text>
</comment>
<feature type="compositionally biased region" description="Basic and acidic residues" evidence="1">
    <location>
        <begin position="1"/>
        <end position="28"/>
    </location>
</feature>
<feature type="region of interest" description="Disordered" evidence="1">
    <location>
        <begin position="1"/>
        <end position="51"/>
    </location>
</feature>
<reference evidence="2 3" key="1">
    <citation type="submission" date="2010-02" db="EMBL/GenBank/DDBJ databases">
        <authorList>
            <person name="Weinstock G."/>
            <person name="Sodergren E."/>
            <person name="Clifton S."/>
            <person name="Fulton L."/>
            <person name="Fulton B."/>
            <person name="Courtney L."/>
            <person name="Fronick C."/>
            <person name="Harrison M."/>
            <person name="Strong C."/>
            <person name="Farmer C."/>
            <person name="Delahaunty K."/>
            <person name="Markovic C."/>
            <person name="Hall O."/>
            <person name="Minx P."/>
            <person name="Tomlinson C."/>
            <person name="Mitreva M."/>
            <person name="Nelson J."/>
            <person name="Hou S."/>
            <person name="Wollam A."/>
            <person name="Pepin K.H."/>
            <person name="Johnson M."/>
            <person name="Bhonagiri V."/>
            <person name="Zhang X."/>
            <person name="Suruliraj S."/>
            <person name="Warren W."/>
            <person name="Chinwalla A."/>
            <person name="Mardis E.R."/>
            <person name="Wilson R.K."/>
        </authorList>
    </citation>
    <scope>NUCLEOTIDE SEQUENCE [LARGE SCALE GENOMIC DNA]</scope>
    <source>
        <strain evidence="2 3">ATCC 29315</strain>
    </source>
</reference>
<evidence type="ECO:0000256" key="1">
    <source>
        <dbReference type="SAM" id="MobiDB-lite"/>
    </source>
</evidence>
<proteinExistence type="predicted"/>
<evidence type="ECO:0000313" key="2">
    <source>
        <dbReference type="EMBL" id="EFE49603.1"/>
    </source>
</evidence>
<accession>D4DRK1</accession>
<dbReference type="AlphaFoldDB" id="D4DRK1"/>
<dbReference type="Proteomes" id="UP000005536">
    <property type="component" value="Unassembled WGS sequence"/>
</dbReference>
<dbReference type="EMBL" id="ADBF01000043">
    <property type="protein sequence ID" value="EFE49603.1"/>
    <property type="molecule type" value="Genomic_DNA"/>
</dbReference>
<gene>
    <name evidence="2" type="ORF">NEIELOOT_01694</name>
</gene>
<dbReference type="RefSeq" id="WP_003772486.1">
    <property type="nucleotide sequence ID" value="NZ_CP007726.1"/>
</dbReference>
<protein>
    <submittedName>
        <fullName evidence="2">Uncharacterized protein</fullName>
    </submittedName>
</protein>
<name>D4DRK1_NEIEG</name>
<sequence>MQARYEESTACDILDKQTESNRPSEKPKPRFQTACPVKPAAETAQHQKETT</sequence>
<evidence type="ECO:0000313" key="3">
    <source>
        <dbReference type="Proteomes" id="UP000005536"/>
    </source>
</evidence>
<organism evidence="2 3">
    <name type="scientific">Neisseria elongata subsp. glycolytica ATCC 29315</name>
    <dbReference type="NCBI Taxonomy" id="546263"/>
    <lineage>
        <taxon>Bacteria</taxon>
        <taxon>Pseudomonadati</taxon>
        <taxon>Pseudomonadota</taxon>
        <taxon>Betaproteobacteria</taxon>
        <taxon>Neisseriales</taxon>
        <taxon>Neisseriaceae</taxon>
        <taxon>Neisseria</taxon>
    </lineage>
</organism>